<evidence type="ECO:0000313" key="2">
    <source>
        <dbReference type="Proteomes" id="UP000243459"/>
    </source>
</evidence>
<dbReference type="EMBL" id="CM007387">
    <property type="protein sequence ID" value="ONK63351.1"/>
    <property type="molecule type" value="Genomic_DNA"/>
</dbReference>
<name>A0A5P1EF70_ASPOF</name>
<dbReference type="AlphaFoldDB" id="A0A5P1EF70"/>
<protein>
    <submittedName>
        <fullName evidence="1">Uncharacterized protein</fullName>
    </submittedName>
</protein>
<dbReference type="Gramene" id="ONK63351">
    <property type="protein sequence ID" value="ONK63351"/>
    <property type="gene ID" value="A4U43_C07F14150"/>
</dbReference>
<gene>
    <name evidence="1" type="ORF">A4U43_C07F14150</name>
</gene>
<sequence>MVSLSPIVARSRRRRRFLRECHNEKTSHPLLMLRQGKPVDLSTTEEEPHSRDWARNSGRWLVAVWSVSVVAGVSRVVGGVTCPARAWSGVGSQCVVREAAVGAAACEAVEREGERDWMAWVSF</sequence>
<organism evidence="1 2">
    <name type="scientific">Asparagus officinalis</name>
    <name type="common">Garden asparagus</name>
    <dbReference type="NCBI Taxonomy" id="4686"/>
    <lineage>
        <taxon>Eukaryota</taxon>
        <taxon>Viridiplantae</taxon>
        <taxon>Streptophyta</taxon>
        <taxon>Embryophyta</taxon>
        <taxon>Tracheophyta</taxon>
        <taxon>Spermatophyta</taxon>
        <taxon>Magnoliopsida</taxon>
        <taxon>Liliopsida</taxon>
        <taxon>Asparagales</taxon>
        <taxon>Asparagaceae</taxon>
        <taxon>Asparagoideae</taxon>
        <taxon>Asparagus</taxon>
    </lineage>
</organism>
<keyword evidence="2" id="KW-1185">Reference proteome</keyword>
<proteinExistence type="predicted"/>
<accession>A0A5P1EF70</accession>
<reference evidence="2" key="1">
    <citation type="journal article" date="2017" name="Nat. Commun.">
        <title>The asparagus genome sheds light on the origin and evolution of a young Y chromosome.</title>
        <authorList>
            <person name="Harkess A."/>
            <person name="Zhou J."/>
            <person name="Xu C."/>
            <person name="Bowers J.E."/>
            <person name="Van der Hulst R."/>
            <person name="Ayyampalayam S."/>
            <person name="Mercati F."/>
            <person name="Riccardi P."/>
            <person name="McKain M.R."/>
            <person name="Kakrana A."/>
            <person name="Tang H."/>
            <person name="Ray J."/>
            <person name="Groenendijk J."/>
            <person name="Arikit S."/>
            <person name="Mathioni S.M."/>
            <person name="Nakano M."/>
            <person name="Shan H."/>
            <person name="Telgmann-Rauber A."/>
            <person name="Kanno A."/>
            <person name="Yue Z."/>
            <person name="Chen H."/>
            <person name="Li W."/>
            <person name="Chen Y."/>
            <person name="Xu X."/>
            <person name="Zhang Y."/>
            <person name="Luo S."/>
            <person name="Chen H."/>
            <person name="Gao J."/>
            <person name="Mao Z."/>
            <person name="Pires J.C."/>
            <person name="Luo M."/>
            <person name="Kudrna D."/>
            <person name="Wing R.A."/>
            <person name="Meyers B.C."/>
            <person name="Yi K."/>
            <person name="Kong H."/>
            <person name="Lavrijsen P."/>
            <person name="Sunseri F."/>
            <person name="Falavigna A."/>
            <person name="Ye Y."/>
            <person name="Leebens-Mack J.H."/>
            <person name="Chen G."/>
        </authorList>
    </citation>
    <scope>NUCLEOTIDE SEQUENCE [LARGE SCALE GENOMIC DNA]</scope>
    <source>
        <strain evidence="2">cv. DH0086</strain>
    </source>
</reference>
<evidence type="ECO:0000313" key="1">
    <source>
        <dbReference type="EMBL" id="ONK63351.1"/>
    </source>
</evidence>
<dbReference type="Proteomes" id="UP000243459">
    <property type="component" value="Chromosome 7"/>
</dbReference>